<dbReference type="InterPro" id="IPR036179">
    <property type="entry name" value="Ig-like_dom_sf"/>
</dbReference>
<dbReference type="Pfam" id="PF07654">
    <property type="entry name" value="C1-set"/>
    <property type="match status" value="1"/>
</dbReference>
<feature type="chain" id="PRO_5035798325" evidence="4">
    <location>
        <begin position="23"/>
        <end position="466"/>
    </location>
</feature>
<dbReference type="SUPFAM" id="SSF54452">
    <property type="entry name" value="MHC antigen-recognition domain"/>
    <property type="match status" value="1"/>
</dbReference>
<dbReference type="SUPFAM" id="SSF48726">
    <property type="entry name" value="Immunoglobulin"/>
    <property type="match status" value="1"/>
</dbReference>
<dbReference type="InterPro" id="IPR007110">
    <property type="entry name" value="Ig-like_dom"/>
</dbReference>
<feature type="signal peptide" evidence="4">
    <location>
        <begin position="1"/>
        <end position="22"/>
    </location>
</feature>
<evidence type="ECO:0000256" key="4">
    <source>
        <dbReference type="SAM" id="SignalP"/>
    </source>
</evidence>
<feature type="region of interest" description="Disordered" evidence="2">
    <location>
        <begin position="164"/>
        <end position="197"/>
    </location>
</feature>
<comment type="caution">
    <text evidence="6">The sequence shown here is derived from an EMBL/GenBank/DDBJ whole genome shotgun (WGS) entry which is preliminary data.</text>
</comment>
<dbReference type="InterPro" id="IPR003597">
    <property type="entry name" value="Ig_C1-set"/>
</dbReference>
<keyword evidence="3" id="KW-1133">Transmembrane helix</keyword>
<organism evidence="6 7">
    <name type="scientific">Astyanax mexicanus</name>
    <name type="common">Blind cave fish</name>
    <name type="synonym">Astyanax fasciatus mexicanus</name>
    <dbReference type="NCBI Taxonomy" id="7994"/>
    <lineage>
        <taxon>Eukaryota</taxon>
        <taxon>Metazoa</taxon>
        <taxon>Chordata</taxon>
        <taxon>Craniata</taxon>
        <taxon>Vertebrata</taxon>
        <taxon>Euteleostomi</taxon>
        <taxon>Actinopterygii</taxon>
        <taxon>Neopterygii</taxon>
        <taxon>Teleostei</taxon>
        <taxon>Ostariophysi</taxon>
        <taxon>Characiformes</taxon>
        <taxon>Characoidei</taxon>
        <taxon>Acestrorhamphidae</taxon>
        <taxon>Acestrorhamphinae</taxon>
        <taxon>Astyanax</taxon>
    </lineage>
</organism>
<evidence type="ECO:0000256" key="1">
    <source>
        <dbReference type="ARBA" id="ARBA00023180"/>
    </source>
</evidence>
<dbReference type="Gene3D" id="3.30.500.10">
    <property type="entry name" value="MHC class I-like antigen recognition-like"/>
    <property type="match status" value="1"/>
</dbReference>
<dbReference type="SMART" id="SM00407">
    <property type="entry name" value="IGc1"/>
    <property type="match status" value="1"/>
</dbReference>
<protein>
    <submittedName>
        <fullName evidence="6">H-2 class I histocompatibility antigen, alpha chain-like</fullName>
    </submittedName>
</protein>
<evidence type="ECO:0000256" key="3">
    <source>
        <dbReference type="SAM" id="Phobius"/>
    </source>
</evidence>
<dbReference type="AlphaFoldDB" id="A0A8T2MHE5"/>
<reference evidence="6 7" key="1">
    <citation type="submission" date="2021-07" db="EMBL/GenBank/DDBJ databases">
        <authorList>
            <person name="Imarazene B."/>
            <person name="Zahm M."/>
            <person name="Klopp C."/>
            <person name="Cabau C."/>
            <person name="Beille S."/>
            <person name="Jouanno E."/>
            <person name="Castinel A."/>
            <person name="Lluch J."/>
            <person name="Gil L."/>
            <person name="Kuchtly C."/>
            <person name="Lopez Roques C."/>
            <person name="Donnadieu C."/>
            <person name="Parrinello H."/>
            <person name="Journot L."/>
            <person name="Du K."/>
            <person name="Schartl M."/>
            <person name="Retaux S."/>
            <person name="Guiguen Y."/>
        </authorList>
    </citation>
    <scope>NUCLEOTIDE SEQUENCE [LARGE SCALE GENOMIC DNA]</scope>
    <source>
        <strain evidence="6">Pach_M1</strain>
        <tissue evidence="6">Testis</tissue>
    </source>
</reference>
<feature type="region of interest" description="Disordered" evidence="2">
    <location>
        <begin position="378"/>
        <end position="399"/>
    </location>
</feature>
<dbReference type="Proteomes" id="UP000752171">
    <property type="component" value="Unassembled WGS sequence"/>
</dbReference>
<dbReference type="InterPro" id="IPR013783">
    <property type="entry name" value="Ig-like_fold"/>
</dbReference>
<proteinExistence type="predicted"/>
<dbReference type="PANTHER" id="PTHR16675">
    <property type="entry name" value="MHC CLASS I-RELATED"/>
    <property type="match status" value="1"/>
</dbReference>
<evidence type="ECO:0000256" key="2">
    <source>
        <dbReference type="SAM" id="MobiDB-lite"/>
    </source>
</evidence>
<sequence>MMTPVKGLVLFLMIYFLQAVIGDKHSLLYLYTMQSKNSDSHLYDCTAITLLNDRQIDFYNSSSDKPRTAKQNWLKNISESDWKTSTEKLEYDRQLLNRLLDIQMSEFGHSNSGVHVLQWRHGCEGEQSSDGSLTVLNSINEFGYDGEDLIQFNCTSKTWITPEEKKNREREEEKNREREEEKNREREEEKNREREEKWSKMYPAVKKCDQCEEMLKIFSKYKTTDITQSHTPPAVYMFAKKSVRESRNLTLTCLITGFYPKDVKMSLRGNSTSLPEHLITSSGVRPNNDGTYQLRKSVEIQEDDSADYYRHVSHSSLTEPVIKRWDDFPNELYVGFFIGCLVVLGVLCALCSVILFVLRMKKCVDQGHLHKVHELTTFSNGGRNRPSHPTSNVQINDTNVDSTEPLLQHKGAEIAGDAEDSAGSHPHEGPVTHPPEGPVTNPPKGAATHPPEGPAISPPEVNFSSF</sequence>
<feature type="compositionally biased region" description="Pro residues" evidence="2">
    <location>
        <begin position="432"/>
        <end position="441"/>
    </location>
</feature>
<dbReference type="PANTHER" id="PTHR16675:SF193">
    <property type="entry name" value="LOC571647 PROTEIN-RELATED"/>
    <property type="match status" value="1"/>
</dbReference>
<dbReference type="InterPro" id="IPR011161">
    <property type="entry name" value="MHC_I-like_Ag-recog"/>
</dbReference>
<accession>A0A8T2MHE5</accession>
<feature type="domain" description="Ig-like" evidence="5">
    <location>
        <begin position="232"/>
        <end position="322"/>
    </location>
</feature>
<dbReference type="EMBL" id="JAICCE010000002">
    <property type="protein sequence ID" value="KAG9281395.1"/>
    <property type="molecule type" value="Genomic_DNA"/>
</dbReference>
<dbReference type="GO" id="GO:0006955">
    <property type="term" value="P:immune response"/>
    <property type="evidence" value="ECO:0007669"/>
    <property type="project" value="TreeGrafter"/>
</dbReference>
<name>A0A8T2MHE5_ASTMX</name>
<feature type="region of interest" description="Disordered" evidence="2">
    <location>
        <begin position="417"/>
        <end position="466"/>
    </location>
</feature>
<dbReference type="OrthoDB" id="10043043at2759"/>
<feature type="transmembrane region" description="Helical" evidence="3">
    <location>
        <begin position="332"/>
        <end position="358"/>
    </location>
</feature>
<gene>
    <name evidence="6" type="primary">AZGP1</name>
    <name evidence="6" type="ORF">AMEX_G4222</name>
</gene>
<dbReference type="InterPro" id="IPR011162">
    <property type="entry name" value="MHC_I/II-like_Ag-recog"/>
</dbReference>
<dbReference type="Gene3D" id="2.60.40.10">
    <property type="entry name" value="Immunoglobulins"/>
    <property type="match status" value="1"/>
</dbReference>
<evidence type="ECO:0000259" key="5">
    <source>
        <dbReference type="PROSITE" id="PS50835"/>
    </source>
</evidence>
<keyword evidence="3" id="KW-0472">Membrane</keyword>
<dbReference type="InterPro" id="IPR050208">
    <property type="entry name" value="MHC_class-I_related"/>
</dbReference>
<keyword evidence="1" id="KW-0325">Glycoprotein</keyword>
<dbReference type="GO" id="GO:0009897">
    <property type="term" value="C:external side of plasma membrane"/>
    <property type="evidence" value="ECO:0007669"/>
    <property type="project" value="TreeGrafter"/>
</dbReference>
<keyword evidence="4" id="KW-0732">Signal</keyword>
<evidence type="ECO:0000313" key="7">
    <source>
        <dbReference type="Proteomes" id="UP000752171"/>
    </source>
</evidence>
<dbReference type="GO" id="GO:0005615">
    <property type="term" value="C:extracellular space"/>
    <property type="evidence" value="ECO:0007669"/>
    <property type="project" value="TreeGrafter"/>
</dbReference>
<dbReference type="PROSITE" id="PS50835">
    <property type="entry name" value="IG_LIKE"/>
    <property type="match status" value="1"/>
</dbReference>
<evidence type="ECO:0000313" key="6">
    <source>
        <dbReference type="EMBL" id="KAG9281395.1"/>
    </source>
</evidence>
<keyword evidence="3" id="KW-0812">Transmembrane</keyword>
<dbReference type="InterPro" id="IPR037055">
    <property type="entry name" value="MHC_I-like_Ag-recog_sf"/>
</dbReference>
<dbReference type="Pfam" id="PF00129">
    <property type="entry name" value="MHC_I"/>
    <property type="match status" value="1"/>
</dbReference>